<evidence type="ECO:0000313" key="6">
    <source>
        <dbReference type="Proteomes" id="UP000287651"/>
    </source>
</evidence>
<evidence type="ECO:0000256" key="1">
    <source>
        <dbReference type="ARBA" id="ARBA00022737"/>
    </source>
</evidence>
<dbReference type="Proteomes" id="UP000287651">
    <property type="component" value="Unassembled WGS sequence"/>
</dbReference>
<accession>A0A427B752</accession>
<evidence type="ECO:0000313" key="5">
    <source>
        <dbReference type="EMBL" id="RRT84266.1"/>
    </source>
</evidence>
<reference evidence="5 6" key="1">
    <citation type="journal article" date="2014" name="Agronomy (Basel)">
        <title>A Draft Genome Sequence for Ensete ventricosum, the Drought-Tolerant Tree Against Hunger.</title>
        <authorList>
            <person name="Harrison J."/>
            <person name="Moore K.A."/>
            <person name="Paszkiewicz K."/>
            <person name="Jones T."/>
            <person name="Grant M."/>
            <person name="Ambacheew D."/>
            <person name="Muzemil S."/>
            <person name="Studholme D.J."/>
        </authorList>
    </citation>
    <scope>NUCLEOTIDE SEQUENCE [LARGE SCALE GENOMIC DNA]</scope>
</reference>
<keyword evidence="2" id="KW-0694">RNA-binding</keyword>
<feature type="domain" description="K Homology" evidence="4">
    <location>
        <begin position="12"/>
        <end position="89"/>
    </location>
</feature>
<proteinExistence type="predicted"/>
<evidence type="ECO:0000259" key="4">
    <source>
        <dbReference type="SMART" id="SM00322"/>
    </source>
</evidence>
<gene>
    <name evidence="5" type="ORF">B296_00000055</name>
</gene>
<dbReference type="Gene3D" id="3.30.1370.10">
    <property type="entry name" value="K Homology domain, type 1"/>
    <property type="match status" value="1"/>
</dbReference>
<dbReference type="Pfam" id="PF00013">
    <property type="entry name" value="KH_1"/>
    <property type="match status" value="1"/>
</dbReference>
<feature type="signal peptide" evidence="3">
    <location>
        <begin position="1"/>
        <end position="27"/>
    </location>
</feature>
<organism evidence="5 6">
    <name type="scientific">Ensete ventricosum</name>
    <name type="common">Abyssinian banana</name>
    <name type="synonym">Musa ensete</name>
    <dbReference type="NCBI Taxonomy" id="4639"/>
    <lineage>
        <taxon>Eukaryota</taxon>
        <taxon>Viridiplantae</taxon>
        <taxon>Streptophyta</taxon>
        <taxon>Embryophyta</taxon>
        <taxon>Tracheophyta</taxon>
        <taxon>Spermatophyta</taxon>
        <taxon>Magnoliopsida</taxon>
        <taxon>Liliopsida</taxon>
        <taxon>Zingiberales</taxon>
        <taxon>Musaceae</taxon>
        <taxon>Ensete</taxon>
    </lineage>
</organism>
<dbReference type="PANTHER" id="PTHR10288">
    <property type="entry name" value="KH DOMAIN CONTAINING RNA BINDING PROTEIN"/>
    <property type="match status" value="1"/>
</dbReference>
<evidence type="ECO:0000256" key="3">
    <source>
        <dbReference type="SAM" id="SignalP"/>
    </source>
</evidence>
<keyword evidence="1" id="KW-0677">Repeat</keyword>
<feature type="chain" id="PRO_5019189498" description="K Homology domain-containing protein" evidence="3">
    <location>
        <begin position="28"/>
        <end position="91"/>
    </location>
</feature>
<keyword evidence="3" id="KW-0732">Signal</keyword>
<dbReference type="InterPro" id="IPR004087">
    <property type="entry name" value="KH_dom"/>
</dbReference>
<protein>
    <recommendedName>
        <fullName evidence="4">K Homology domain-containing protein</fullName>
    </recommendedName>
</protein>
<dbReference type="GO" id="GO:0003723">
    <property type="term" value="F:RNA binding"/>
    <property type="evidence" value="ECO:0007669"/>
    <property type="project" value="UniProtKB-UniRule"/>
</dbReference>
<dbReference type="EMBL" id="AMZH03000335">
    <property type="protein sequence ID" value="RRT84266.1"/>
    <property type="molecule type" value="Genomic_DNA"/>
</dbReference>
<dbReference type="SMART" id="SM00322">
    <property type="entry name" value="KH"/>
    <property type="match status" value="1"/>
</dbReference>
<dbReference type="PROSITE" id="PS50084">
    <property type="entry name" value="KH_TYPE_1"/>
    <property type="match status" value="1"/>
</dbReference>
<dbReference type="InterPro" id="IPR036612">
    <property type="entry name" value="KH_dom_type_1_sf"/>
</dbReference>
<comment type="caution">
    <text evidence="5">The sequence shown here is derived from an EMBL/GenBank/DDBJ whole genome shotgun (WGS) entry which is preliminary data.</text>
</comment>
<sequence length="91" mass="9804">MLGLLVSLRLGNMVVFDLLIQVGLVIGKGGETIKNMQARSGARIQVCIVVFVIPLHLPPGDTSSERTVYIDGTTEQIEAAKQLVNEVISEV</sequence>
<dbReference type="SUPFAM" id="SSF54791">
    <property type="entry name" value="Eukaryotic type KH-domain (KH-domain type I)"/>
    <property type="match status" value="1"/>
</dbReference>
<dbReference type="AlphaFoldDB" id="A0A427B752"/>
<evidence type="ECO:0000256" key="2">
    <source>
        <dbReference type="PROSITE-ProRule" id="PRU00117"/>
    </source>
</evidence>
<dbReference type="InterPro" id="IPR004088">
    <property type="entry name" value="KH_dom_type_1"/>
</dbReference>
<name>A0A427B752_ENSVE</name>